<accession>A0AB39CD77</accession>
<sequence length="55" mass="6010">MSRFTVKLGPVSYNVNTGKVNFDRRTIKGQALWKHLAYAAAGTICTIALAKALQD</sequence>
<reference evidence="1" key="1">
    <citation type="submission" date="2024-07" db="EMBL/GenBank/DDBJ databases">
        <authorList>
            <person name="Bringhurst R.M."/>
            <person name="Homer T.E."/>
        </authorList>
    </citation>
    <scope>NUCLEOTIDE SEQUENCE</scope>
</reference>
<organism evidence="1">
    <name type="scientific">Pseudomonas phage RVTF4</name>
    <dbReference type="NCBI Taxonomy" id="3236931"/>
    <lineage>
        <taxon>Viruses</taxon>
    </lineage>
</organism>
<protein>
    <submittedName>
        <fullName evidence="1">Uncharacterized protein</fullName>
    </submittedName>
</protein>
<proteinExistence type="predicted"/>
<dbReference type="EMBL" id="PQ015378">
    <property type="protein sequence ID" value="XDJ14856.1"/>
    <property type="molecule type" value="Genomic_DNA"/>
</dbReference>
<evidence type="ECO:0000313" key="1">
    <source>
        <dbReference type="EMBL" id="XDJ14856.1"/>
    </source>
</evidence>
<name>A0AB39CD77_9VIRU</name>